<dbReference type="InterPro" id="IPR036770">
    <property type="entry name" value="Ankyrin_rpt-contain_sf"/>
</dbReference>
<evidence type="ECO:0000256" key="1">
    <source>
        <dbReference type="SAM" id="MobiDB-lite"/>
    </source>
</evidence>
<feature type="region of interest" description="Disordered" evidence="1">
    <location>
        <begin position="323"/>
        <end position="449"/>
    </location>
</feature>
<sequence length="612" mass="66134">MHTPLFSALNEGGRFDCAEALLEMGPPLDFCDWPVGEFGWVESVSGYNYCPVDWSKYRRPFPGKSPLMALVLQLKIPTKYADGEGQMEEGLSLLKKLTEASRACDCLGMTATVPWQVFSQKRVGKGVFEVTALSLACGLLLPSVVEILLAAGAPFSPSCISMATLFGQRRLNLHDELEWQQNLVGVIQKIVHSEKGRGRRAEALLSAQYDIQPRGCETDTCTLLFFACERRYEHLLKFLLDSGVSPEVDALRFTAGGGNGGQARSPLIVVAEAAADENCHFFGEVVQVLKNAGCTLDSSGYSKSEMALRWPLLFKYLEELPHDSEGSGSNSDQISLDVSPGESPMYSSTSPVFPEVPPDGPPEAGDEPNIATLPPDFRSSPSKTHPIGEGNATMEGGEVTAGEGEGGSHSDEGQMPSREAFASLMQSESTASSHTTPMETTVQAPPSGRGITRRVFTKLSSSGKCALLNANGVNGLLCPKCSYRNPREAVGTSQCLLKFTDSRNRDSAQFFAAERGGPFPTTLQLLSCAGGQGHMPCNYVGVALPAYTPPADAQTEPQVLPERNKKEARADTVLVLSHDAPLRKEFTRQMSHEDSGWIWPLTKTALAQWMSP</sequence>
<evidence type="ECO:0000313" key="2">
    <source>
        <dbReference type="EMBL" id="CEM10369.1"/>
    </source>
</evidence>
<name>A0A0G4FBM9_9ALVE</name>
<feature type="compositionally biased region" description="Polar residues" evidence="1">
    <location>
        <begin position="424"/>
        <end position="444"/>
    </location>
</feature>
<dbReference type="VEuPathDB" id="CryptoDB:Cvel_16177"/>
<dbReference type="InterPro" id="IPR002110">
    <property type="entry name" value="Ankyrin_rpt"/>
</dbReference>
<dbReference type="SUPFAM" id="SSF48403">
    <property type="entry name" value="Ankyrin repeat"/>
    <property type="match status" value="1"/>
</dbReference>
<proteinExistence type="predicted"/>
<accession>A0A0G4FBM9</accession>
<gene>
    <name evidence="2" type="ORF">Cvel_16177</name>
</gene>
<feature type="compositionally biased region" description="Polar residues" evidence="1">
    <location>
        <begin position="326"/>
        <end position="336"/>
    </location>
</feature>
<dbReference type="SMART" id="SM00248">
    <property type="entry name" value="ANK"/>
    <property type="match status" value="3"/>
</dbReference>
<dbReference type="AlphaFoldDB" id="A0A0G4FBM9"/>
<dbReference type="EMBL" id="CDMZ01000259">
    <property type="protein sequence ID" value="CEM10369.1"/>
    <property type="molecule type" value="Genomic_DNA"/>
</dbReference>
<dbReference type="Gene3D" id="1.25.40.20">
    <property type="entry name" value="Ankyrin repeat-containing domain"/>
    <property type="match status" value="1"/>
</dbReference>
<organism evidence="2">
    <name type="scientific">Chromera velia CCMP2878</name>
    <dbReference type="NCBI Taxonomy" id="1169474"/>
    <lineage>
        <taxon>Eukaryota</taxon>
        <taxon>Sar</taxon>
        <taxon>Alveolata</taxon>
        <taxon>Colpodellida</taxon>
        <taxon>Chromeraceae</taxon>
        <taxon>Chromera</taxon>
    </lineage>
</organism>
<reference evidence="2" key="1">
    <citation type="submission" date="2014-11" db="EMBL/GenBank/DDBJ databases">
        <authorList>
            <person name="Otto D Thomas"/>
            <person name="Naeem Raeece"/>
        </authorList>
    </citation>
    <scope>NUCLEOTIDE SEQUENCE</scope>
</reference>
<protein>
    <submittedName>
        <fullName evidence="2">Uncharacterized protein</fullName>
    </submittedName>
</protein>